<evidence type="ECO:0000313" key="1">
    <source>
        <dbReference type="EMBL" id="WUR02508.1"/>
    </source>
</evidence>
<accession>A0AAX4J978</accession>
<reference evidence="1" key="1">
    <citation type="journal article" date="2024" name="BMC Genomics">
        <title>Functional annotation of a divergent genome using sequence and structure-based similarity.</title>
        <authorList>
            <person name="Svedberg D."/>
            <person name="Winiger R.R."/>
            <person name="Berg A."/>
            <person name="Sharma H."/>
            <person name="Tellgren-Roth C."/>
            <person name="Debrunner-Vossbrinck B.A."/>
            <person name="Vossbrinck C.R."/>
            <person name="Barandun J."/>
        </authorList>
    </citation>
    <scope>NUCLEOTIDE SEQUENCE</scope>
    <source>
        <strain evidence="1">Illinois isolate</strain>
    </source>
</reference>
<name>A0AAX4J978_9MICR</name>
<gene>
    <name evidence="1" type="ORF">VNE69_02035</name>
</gene>
<dbReference type="KEGG" id="vnx:VNE69_02035"/>
<dbReference type="GeneID" id="90540325"/>
<keyword evidence="2" id="KW-1185">Reference proteome</keyword>
<proteinExistence type="predicted"/>
<evidence type="ECO:0000313" key="2">
    <source>
        <dbReference type="Proteomes" id="UP001334084"/>
    </source>
</evidence>
<protein>
    <submittedName>
        <fullName evidence="1">Uncharacterized protein</fullName>
    </submittedName>
</protein>
<sequence length="296" mass="35982">MLQYILFDISFTIETNENNLWRGWEDQSKLNFDELQLIKNNDNNVKENLLNQIYSSYRRRNEKFNATSRKKPKSKILLGLLKNFNNIKYYNHKYNDISENVDHYKSRKICFDSLFRRWKNENFDIKEISNARKFNKEESKKYLENSCSCNRWSRKYSAILKKYLPKIKKEIANLSADEIYKQSTIKTIDSISNAMAYFEKIHPKSFNYKKRYDEMVNNYRLIIYRLPYLFDYFDLVGKFIKLYEMLIEQCIEESPAYNNMTIILFEMSKQIINITILRGEYLERIKNKLRLLENLK</sequence>
<dbReference type="RefSeq" id="XP_065328653.1">
    <property type="nucleotide sequence ID" value="XM_065472581.1"/>
</dbReference>
<dbReference type="AlphaFoldDB" id="A0AAX4J978"/>
<organism evidence="1 2">
    <name type="scientific">Vairimorpha necatrix</name>
    <dbReference type="NCBI Taxonomy" id="6039"/>
    <lineage>
        <taxon>Eukaryota</taxon>
        <taxon>Fungi</taxon>
        <taxon>Fungi incertae sedis</taxon>
        <taxon>Microsporidia</taxon>
        <taxon>Nosematidae</taxon>
        <taxon>Vairimorpha</taxon>
    </lineage>
</organism>
<dbReference type="Proteomes" id="UP001334084">
    <property type="component" value="Chromosome 2"/>
</dbReference>
<dbReference type="EMBL" id="CP142727">
    <property type="protein sequence ID" value="WUR02508.1"/>
    <property type="molecule type" value="Genomic_DNA"/>
</dbReference>